<reference evidence="3 4" key="1">
    <citation type="submission" date="2020-07" db="EMBL/GenBank/DDBJ databases">
        <title>Sequencing the genomes of 1000 actinobacteria strains.</title>
        <authorList>
            <person name="Klenk H.-P."/>
        </authorList>
    </citation>
    <scope>NUCLEOTIDE SEQUENCE [LARGE SCALE GENOMIC DNA]</scope>
    <source>
        <strain evidence="3 4">DSM 103833</strain>
    </source>
</reference>
<protein>
    <submittedName>
        <fullName evidence="3">Acyl dehydratase</fullName>
    </submittedName>
</protein>
<dbReference type="InterPro" id="IPR039375">
    <property type="entry name" value="NodN-like"/>
</dbReference>
<evidence type="ECO:0000256" key="1">
    <source>
        <dbReference type="ARBA" id="ARBA00005254"/>
    </source>
</evidence>
<evidence type="ECO:0000313" key="3">
    <source>
        <dbReference type="EMBL" id="NYJ02542.1"/>
    </source>
</evidence>
<dbReference type="PANTHER" id="PTHR42993:SF1">
    <property type="entry name" value="MAOC-LIKE DEHYDRATASE DOMAIN-CONTAINING PROTEIN"/>
    <property type="match status" value="1"/>
</dbReference>
<dbReference type="InterPro" id="IPR002539">
    <property type="entry name" value="MaoC-like_dom"/>
</dbReference>
<comment type="caution">
    <text evidence="3">The sequence shown here is derived from an EMBL/GenBank/DDBJ whole genome shotgun (WGS) entry which is preliminary data.</text>
</comment>
<gene>
    <name evidence="3" type="ORF">HNR19_003240</name>
</gene>
<dbReference type="Gene3D" id="3.10.129.10">
    <property type="entry name" value="Hotdog Thioesterase"/>
    <property type="match status" value="1"/>
</dbReference>
<comment type="similarity">
    <text evidence="1">Belongs to the enoyl-CoA hydratase/isomerase family.</text>
</comment>
<dbReference type="PANTHER" id="PTHR42993">
    <property type="entry name" value="MAOC-LIKE DEHYDRATASE DOMAIN-CONTAINING PROTEIN"/>
    <property type="match status" value="1"/>
</dbReference>
<dbReference type="AlphaFoldDB" id="A0A853C790"/>
<dbReference type="SUPFAM" id="SSF54637">
    <property type="entry name" value="Thioesterase/thiol ester dehydrase-isomerase"/>
    <property type="match status" value="1"/>
</dbReference>
<dbReference type="Pfam" id="PF01575">
    <property type="entry name" value="MaoC_dehydratas"/>
    <property type="match status" value="1"/>
</dbReference>
<proteinExistence type="inferred from homology"/>
<dbReference type="InterPro" id="IPR029069">
    <property type="entry name" value="HotDog_dom_sf"/>
</dbReference>
<accession>A0A853C790</accession>
<keyword evidence="4" id="KW-1185">Reference proteome</keyword>
<evidence type="ECO:0000259" key="2">
    <source>
        <dbReference type="Pfam" id="PF01575"/>
    </source>
</evidence>
<dbReference type="EMBL" id="JACCFP010000001">
    <property type="protein sequence ID" value="NYJ02542.1"/>
    <property type="molecule type" value="Genomic_DNA"/>
</dbReference>
<dbReference type="Proteomes" id="UP000530424">
    <property type="component" value="Unassembled WGS sequence"/>
</dbReference>
<feature type="domain" description="MaoC-like" evidence="2">
    <location>
        <begin position="23"/>
        <end position="137"/>
    </location>
</feature>
<sequence>MTAFFRMKGWAPMRVFTTFEELEQAAGEELGASEWVTIDQARVNQFADATGDHQWIHVDRERAKDGPFGGTIAHGYLTLALVPWLGSQVFKLATPGAKLNYGVNKVRFPTPLLVGSRIRVHVKIATVTDIPAGKQLTVQHTIEIEDHDKPACVAETVVLLLPG</sequence>
<name>A0A853C790_9ACTN</name>
<evidence type="ECO:0000313" key="4">
    <source>
        <dbReference type="Proteomes" id="UP000530424"/>
    </source>
</evidence>
<dbReference type="CDD" id="cd03450">
    <property type="entry name" value="NodN"/>
    <property type="match status" value="1"/>
</dbReference>
<organism evidence="3 4">
    <name type="scientific">Nocardioides thalensis</name>
    <dbReference type="NCBI Taxonomy" id="1914755"/>
    <lineage>
        <taxon>Bacteria</taxon>
        <taxon>Bacillati</taxon>
        <taxon>Actinomycetota</taxon>
        <taxon>Actinomycetes</taxon>
        <taxon>Propionibacteriales</taxon>
        <taxon>Nocardioidaceae</taxon>
        <taxon>Nocardioides</taxon>
    </lineage>
</organism>